<keyword evidence="8 11" id="KW-0472">Membrane</keyword>
<dbReference type="FunFam" id="1.20.1560.10:FF:000055">
    <property type="entry name" value="ABC multidrug transporter (Eurofung)"/>
    <property type="match status" value="1"/>
</dbReference>
<evidence type="ECO:0000256" key="11">
    <source>
        <dbReference type="SAM" id="Phobius"/>
    </source>
</evidence>
<feature type="transmembrane region" description="Helical" evidence="11">
    <location>
        <begin position="901"/>
        <end position="925"/>
    </location>
</feature>
<dbReference type="Gene3D" id="3.40.50.300">
    <property type="entry name" value="P-loop containing nucleotide triphosphate hydrolases"/>
    <property type="match status" value="2"/>
</dbReference>
<feature type="transmembrane region" description="Helical" evidence="11">
    <location>
        <begin position="38"/>
        <end position="59"/>
    </location>
</feature>
<dbReference type="HOGENOM" id="CLU_000604_27_5_1"/>
<dbReference type="OrthoDB" id="6500128at2759"/>
<keyword evidence="6" id="KW-0067">ATP-binding</keyword>
<evidence type="ECO:0000256" key="9">
    <source>
        <dbReference type="ARBA" id="ARBA00023180"/>
    </source>
</evidence>
<feature type="domain" description="ABC transmembrane type-1" evidence="13">
    <location>
        <begin position="280"/>
        <end position="557"/>
    </location>
</feature>
<evidence type="ECO:0000259" key="13">
    <source>
        <dbReference type="PROSITE" id="PS50929"/>
    </source>
</evidence>
<feature type="transmembrane region" description="Helical" evidence="11">
    <location>
        <begin position="1124"/>
        <end position="1146"/>
    </location>
</feature>
<dbReference type="PROSITE" id="PS50929">
    <property type="entry name" value="ABC_TM1F"/>
    <property type="match status" value="2"/>
</dbReference>
<dbReference type="Proteomes" id="UP000031192">
    <property type="component" value="Unassembled WGS sequence"/>
</dbReference>
<feature type="transmembrane region" description="Helical" evidence="11">
    <location>
        <begin position="272"/>
        <end position="291"/>
    </location>
</feature>
<evidence type="ECO:0000313" key="14">
    <source>
        <dbReference type="EMBL" id="KID84069.1"/>
    </source>
</evidence>
<feature type="domain" description="ABC transmembrane type-1" evidence="13">
    <location>
        <begin position="902"/>
        <end position="1181"/>
    </location>
</feature>
<dbReference type="FunFam" id="3.40.50.300:FF:000838">
    <property type="entry name" value="ABC multidrug transporter (Eurofung)"/>
    <property type="match status" value="1"/>
</dbReference>
<dbReference type="Pfam" id="PF24357">
    <property type="entry name" value="TMD0_ABC"/>
    <property type="match status" value="1"/>
</dbReference>
<evidence type="ECO:0000256" key="3">
    <source>
        <dbReference type="ARBA" id="ARBA00022475"/>
    </source>
</evidence>
<evidence type="ECO:0000256" key="1">
    <source>
        <dbReference type="ARBA" id="ARBA00004651"/>
    </source>
</evidence>
<dbReference type="PANTHER" id="PTHR24223">
    <property type="entry name" value="ATP-BINDING CASSETTE SUB-FAMILY C"/>
    <property type="match status" value="1"/>
</dbReference>
<keyword evidence="15" id="KW-1185">Reference proteome</keyword>
<dbReference type="PANTHER" id="PTHR24223:SF399">
    <property type="entry name" value="ABC TRANSPORTER ATNG"/>
    <property type="match status" value="1"/>
</dbReference>
<reference evidence="14 15" key="1">
    <citation type="journal article" date="2014" name="Proc. Natl. Acad. Sci. U.S.A.">
        <title>Trajectory and genomic determinants of fungal-pathogen speciation and host adaptation.</title>
        <authorList>
            <person name="Hu X."/>
            <person name="Xiao G."/>
            <person name="Zheng P."/>
            <person name="Shang Y."/>
            <person name="Su Y."/>
            <person name="Zhang X."/>
            <person name="Liu X."/>
            <person name="Zhan S."/>
            <person name="St Leger R.J."/>
            <person name="Wang C."/>
        </authorList>
    </citation>
    <scope>NUCLEOTIDE SEQUENCE [LARGE SCALE GENOMIC DNA]</scope>
    <source>
        <strain evidence="14 15">ARSEF 977</strain>
    </source>
</reference>
<dbReference type="CDD" id="cd18580">
    <property type="entry name" value="ABC_6TM_ABCC_D2"/>
    <property type="match status" value="1"/>
</dbReference>
<feature type="compositionally biased region" description="Basic and acidic residues" evidence="10">
    <location>
        <begin position="569"/>
        <end position="592"/>
    </location>
</feature>
<proteinExistence type="predicted"/>
<dbReference type="PROSITE" id="PS50893">
    <property type="entry name" value="ABC_TRANSPORTER_2"/>
    <property type="match status" value="2"/>
</dbReference>
<dbReference type="Pfam" id="PF00664">
    <property type="entry name" value="ABC_membrane"/>
    <property type="match status" value="1"/>
</dbReference>
<dbReference type="InterPro" id="IPR036640">
    <property type="entry name" value="ABC1_TM_sf"/>
</dbReference>
<evidence type="ECO:0000256" key="6">
    <source>
        <dbReference type="ARBA" id="ARBA00022840"/>
    </source>
</evidence>
<dbReference type="Pfam" id="PF00005">
    <property type="entry name" value="ABC_tran"/>
    <property type="match status" value="2"/>
</dbReference>
<dbReference type="GO" id="GO:0140359">
    <property type="term" value="F:ABC-type transporter activity"/>
    <property type="evidence" value="ECO:0007669"/>
    <property type="project" value="InterPro"/>
</dbReference>
<dbReference type="InterPro" id="IPR027417">
    <property type="entry name" value="P-loop_NTPase"/>
</dbReference>
<evidence type="ECO:0000256" key="2">
    <source>
        <dbReference type="ARBA" id="ARBA00022448"/>
    </source>
</evidence>
<evidence type="ECO:0000259" key="12">
    <source>
        <dbReference type="PROSITE" id="PS50893"/>
    </source>
</evidence>
<accession>A0A0B4HWY1</accession>
<dbReference type="CDD" id="cd03244">
    <property type="entry name" value="ABCC_MRP_domain2"/>
    <property type="match status" value="1"/>
</dbReference>
<feature type="domain" description="ABC transporter" evidence="12">
    <location>
        <begin position="620"/>
        <end position="847"/>
    </location>
</feature>
<organism evidence="14 15">
    <name type="scientific">Metarhizium guizhouense (strain ARSEF 977)</name>
    <dbReference type="NCBI Taxonomy" id="1276136"/>
    <lineage>
        <taxon>Eukaryota</taxon>
        <taxon>Fungi</taxon>
        <taxon>Dikarya</taxon>
        <taxon>Ascomycota</taxon>
        <taxon>Pezizomycotina</taxon>
        <taxon>Sordariomycetes</taxon>
        <taxon>Hypocreomycetidae</taxon>
        <taxon>Hypocreales</taxon>
        <taxon>Clavicipitaceae</taxon>
        <taxon>Metarhizium</taxon>
    </lineage>
</organism>
<dbReference type="InterPro" id="IPR044746">
    <property type="entry name" value="ABCC_6TM_D1"/>
</dbReference>
<feature type="domain" description="ABC transporter" evidence="12">
    <location>
        <begin position="1218"/>
        <end position="1449"/>
    </location>
</feature>
<dbReference type="PROSITE" id="PS00211">
    <property type="entry name" value="ABC_TRANSPORTER_1"/>
    <property type="match status" value="2"/>
</dbReference>
<evidence type="ECO:0000256" key="7">
    <source>
        <dbReference type="ARBA" id="ARBA00022989"/>
    </source>
</evidence>
<feature type="region of interest" description="Disordered" evidence="10">
    <location>
        <begin position="569"/>
        <end position="602"/>
    </location>
</feature>
<evidence type="ECO:0000256" key="8">
    <source>
        <dbReference type="ARBA" id="ARBA00023136"/>
    </source>
</evidence>
<dbReference type="InterPro" id="IPR003439">
    <property type="entry name" value="ABC_transporter-like_ATP-bd"/>
</dbReference>
<feature type="transmembrane region" description="Helical" evidence="11">
    <location>
        <begin position="1041"/>
        <end position="1060"/>
    </location>
</feature>
<dbReference type="InterPro" id="IPR003593">
    <property type="entry name" value="AAA+_ATPase"/>
</dbReference>
<dbReference type="SMART" id="SM00382">
    <property type="entry name" value="AAA"/>
    <property type="match status" value="2"/>
</dbReference>
<dbReference type="InterPro" id="IPR050173">
    <property type="entry name" value="ABC_transporter_C-like"/>
</dbReference>
<evidence type="ECO:0000256" key="5">
    <source>
        <dbReference type="ARBA" id="ARBA00022741"/>
    </source>
</evidence>
<dbReference type="EMBL" id="AZNH01000048">
    <property type="protein sequence ID" value="KID84069.1"/>
    <property type="molecule type" value="Genomic_DNA"/>
</dbReference>
<dbReference type="GO" id="GO:0005886">
    <property type="term" value="C:plasma membrane"/>
    <property type="evidence" value="ECO:0007669"/>
    <property type="project" value="UniProtKB-SubCell"/>
</dbReference>
<keyword evidence="7 11" id="KW-1133">Transmembrane helix</keyword>
<dbReference type="GO" id="GO:0016887">
    <property type="term" value="F:ATP hydrolysis activity"/>
    <property type="evidence" value="ECO:0007669"/>
    <property type="project" value="InterPro"/>
</dbReference>
<keyword evidence="2" id="KW-0813">Transport</keyword>
<feature type="transmembrane region" description="Helical" evidence="11">
    <location>
        <begin position="104"/>
        <end position="123"/>
    </location>
</feature>
<dbReference type="InterPro" id="IPR056227">
    <property type="entry name" value="TMD0_ABC"/>
</dbReference>
<name>A0A0B4HWY1_METGA</name>
<feature type="transmembrane region" description="Helical" evidence="11">
    <location>
        <begin position="403"/>
        <end position="431"/>
    </location>
</feature>
<keyword evidence="5" id="KW-0547">Nucleotide-binding</keyword>
<sequence length="1461" mass="160800">MPDAAPPCSIQVQDVFGAAVADSCLGGFDFTLLFEETILTILPLGIAILLALLRVSALWNCPQKAQRSWLFLLKLMTFSVYIALQVVLLALWASSAAPSTKTTLATVSLTIAGFILFVNLSYLEHTRSLRPSTPITIYLGISILLDLARVRTLFFIPGSQSVAKINLASFCVKLIIFALELTEKRRLLLPAWQDASPEAVGSVYNRVLFWWLNSLFMKGFRNLISINSLPALDTELLKTANPTELVEKWNRVNASKKNALLWTFLLHYKWDLLAGVIPRLACIGFTFAQPFLLERVLDFTAEPVESSRKEFAYGLIGAYAIVYIGKAATFTAYQHKTYRLLTMFRGSLISLIFTKTLRMSATKISDAEAITLMSADIDRIALSLELVHEFYSSFIEIALSMWLLYRLLGVAMAAATAHVVACLVLGIPIAAAAGNANVPWLEAIERRLAVTTKMLGSMKAIKMTGLTDVMSSVVASLRSLEIGASRRHRIFTVLEAATSYTSDAFSSVWGFGVFILLARSNNTTTLTEGIAFSALSIFSLQVQPLTFILNGFEDIQTIINSFNRIQEHLASEEREDPRDTPETRKNLERDSSSETSLGFGEPKAVPLGSVSALGDTNAAIVIKDATAGYSAESSILNGINLEISRGKTTVVVGPVGCGKSTLLRLILGEMPVTSGTVSTSFSRAAFCPQSPWITWGTIQNNIIGMSRWDKPWYNTVVKACALSADFEQLRDGDQTNVGTRGSRLSGGQQMRLSLARALYSRNQVMVLDDVLTGLDRATEASILDAVFGPSGLLRSSQTTVVLTTNSLNHVQYADYIVILNKDGTVAEQGTRDSLSTSGGYIERLSGIVQGTTVRPELELAEETLQELGLPDDEEEQDVTSRGTSDWRIYAYFIHVAGKWTFLLYLFGCACFIFGLNFPSIWLQWWTNANAKTPNDKIGYWLGIYGLLGALAVLGCFASDWIFNIILLPKISRKFHELLLATTMNAPTSFLTSTDAGQIANRFSQDLQLVDNDLAHALDQTVVQLFTVVISAVLVFTGSGYLAATIPVCIFFVYMVQFYYLRTSRQLRIIDIEAKAPLFSQFLETLAGVSCIRAYGWTENYLQRNYHVLNTSQRPYYLLWCIQRWLNLVLDLMVGGIAIILVAFATATAGGKTGYLGVALFGIINFSGTLQTLIAQWTQLETALGAISRIRSYVSNTPSENQGANTRDPPEGWPLSGTIEFSNVSASYQSSLEPVLKGVNLSITAGEKVAICGRTGSGKTSLISTLLRLLELDKGSITIDGVDISTIPRQEVRLRLNTLPQEPFFLQGSIRDNVDLLHLSDDDSIIAALRSVNLWEMLEERGGLDEVISEELLSHGQRQLFCLARAIVKPSSIVIIDEATSSVNSDEEEIMQRFLQDDFHGRTIIAVAHKLHTVLDFDRVVLMDKGHILENGNPRELLANPESAFHSLYMSLSSVSEKKQGQ</sequence>
<dbReference type="CDD" id="cd18579">
    <property type="entry name" value="ABC_6TM_ABCC_D1"/>
    <property type="match status" value="1"/>
</dbReference>
<evidence type="ECO:0000256" key="4">
    <source>
        <dbReference type="ARBA" id="ARBA00022692"/>
    </source>
</evidence>
<dbReference type="GO" id="GO:0005524">
    <property type="term" value="F:ATP binding"/>
    <property type="evidence" value="ECO:0007669"/>
    <property type="project" value="UniProtKB-KW"/>
</dbReference>
<dbReference type="SUPFAM" id="SSF90123">
    <property type="entry name" value="ABC transporter transmembrane region"/>
    <property type="match status" value="2"/>
</dbReference>
<gene>
    <name evidence="14" type="ORF">MGU_08722</name>
</gene>
<keyword evidence="3" id="KW-1003">Cell membrane</keyword>
<comment type="caution">
    <text evidence="14">The sequence shown here is derived from an EMBL/GenBank/DDBJ whole genome shotgun (WGS) entry which is preliminary data.</text>
</comment>
<keyword evidence="4 11" id="KW-0812">Transmembrane</keyword>
<feature type="transmembrane region" description="Helical" evidence="11">
    <location>
        <begin position="311"/>
        <end position="333"/>
    </location>
</feature>
<dbReference type="Gene3D" id="1.20.1560.10">
    <property type="entry name" value="ABC transporter type 1, transmembrane domain"/>
    <property type="match status" value="2"/>
</dbReference>
<dbReference type="InterPro" id="IPR017871">
    <property type="entry name" value="ABC_transporter-like_CS"/>
</dbReference>
<evidence type="ECO:0000313" key="15">
    <source>
        <dbReference type="Proteomes" id="UP000031192"/>
    </source>
</evidence>
<dbReference type="InterPro" id="IPR011527">
    <property type="entry name" value="ABC1_TM_dom"/>
</dbReference>
<dbReference type="InterPro" id="IPR044726">
    <property type="entry name" value="ABCC_6TM_D2"/>
</dbReference>
<evidence type="ECO:0000256" key="10">
    <source>
        <dbReference type="SAM" id="MobiDB-lite"/>
    </source>
</evidence>
<comment type="subcellular location">
    <subcellularLocation>
        <location evidence="1">Cell membrane</location>
        <topology evidence="1">Multi-pass membrane protein</topology>
    </subcellularLocation>
</comment>
<protein>
    <submittedName>
        <fullName evidence="14">ABC transporter</fullName>
    </submittedName>
</protein>
<keyword evidence="9" id="KW-0325">Glycoprotein</keyword>
<feature type="transmembrane region" description="Helical" evidence="11">
    <location>
        <begin position="71"/>
        <end position="92"/>
    </location>
</feature>
<dbReference type="SUPFAM" id="SSF52540">
    <property type="entry name" value="P-loop containing nucleoside triphosphate hydrolases"/>
    <property type="match status" value="2"/>
</dbReference>
<feature type="transmembrane region" description="Helical" evidence="11">
    <location>
        <begin position="937"/>
        <end position="962"/>
    </location>
</feature>
<dbReference type="FunFam" id="1.20.1560.10:FF:000066">
    <property type="entry name" value="ABC multidrug transporter (Eurofung)"/>
    <property type="match status" value="1"/>
</dbReference>